<dbReference type="PANTHER" id="PTHR43364:SF4">
    <property type="entry name" value="NAD(P)-LINKED OXIDOREDUCTASE SUPERFAMILY PROTEIN"/>
    <property type="match status" value="1"/>
</dbReference>
<keyword evidence="2" id="KW-0560">Oxidoreductase</keyword>
<dbReference type="AlphaFoldDB" id="A0A0K6I002"/>
<keyword evidence="1" id="KW-0521">NADP</keyword>
<dbReference type="PRINTS" id="PR00069">
    <property type="entry name" value="ALDKETRDTASE"/>
</dbReference>
<dbReference type="Proteomes" id="UP000183900">
    <property type="component" value="Unassembled WGS sequence"/>
</dbReference>
<dbReference type="GO" id="GO:0016491">
    <property type="term" value="F:oxidoreductase activity"/>
    <property type="evidence" value="ECO:0007669"/>
    <property type="project" value="UniProtKB-KW"/>
</dbReference>
<evidence type="ECO:0000256" key="2">
    <source>
        <dbReference type="ARBA" id="ARBA00023002"/>
    </source>
</evidence>
<reference evidence="7" key="1">
    <citation type="submission" date="2015-08" db="EMBL/GenBank/DDBJ databases">
        <authorList>
            <person name="Varghese N."/>
        </authorList>
    </citation>
    <scope>NUCLEOTIDE SEQUENCE [LARGE SCALE GENOMIC DNA]</scope>
    <source>
        <strain evidence="7">DSM 23407</strain>
    </source>
</reference>
<gene>
    <name evidence="6" type="ORF">Ga0061067_1069</name>
</gene>
<evidence type="ECO:0000313" key="6">
    <source>
        <dbReference type="EMBL" id="CUA96592.1"/>
    </source>
</evidence>
<protein>
    <recommendedName>
        <fullName evidence="4">Protein tas</fullName>
    </recommendedName>
</protein>
<name>A0A0K6I002_9HYPH</name>
<comment type="similarity">
    <text evidence="3">Belongs to the aldo/keto reductase family. Aldo/keto reductase 2 subfamily.</text>
</comment>
<dbReference type="InterPro" id="IPR050523">
    <property type="entry name" value="AKR_Detox_Biosynth"/>
</dbReference>
<accession>A0A0K6I002</accession>
<dbReference type="Gene3D" id="3.20.20.100">
    <property type="entry name" value="NADP-dependent oxidoreductase domain"/>
    <property type="match status" value="1"/>
</dbReference>
<evidence type="ECO:0000259" key="5">
    <source>
        <dbReference type="Pfam" id="PF00248"/>
    </source>
</evidence>
<dbReference type="InterPro" id="IPR020471">
    <property type="entry name" value="AKR"/>
</dbReference>
<evidence type="ECO:0000256" key="3">
    <source>
        <dbReference type="ARBA" id="ARBA00038157"/>
    </source>
</evidence>
<keyword evidence="7" id="KW-1185">Reference proteome</keyword>
<feature type="domain" description="NADP-dependent oxidoreductase" evidence="5">
    <location>
        <begin position="16"/>
        <end position="339"/>
    </location>
</feature>
<dbReference type="SUPFAM" id="SSF51430">
    <property type="entry name" value="NAD(P)-linked oxidoreductase"/>
    <property type="match status" value="1"/>
</dbReference>
<evidence type="ECO:0000313" key="7">
    <source>
        <dbReference type="Proteomes" id="UP000183900"/>
    </source>
</evidence>
<evidence type="ECO:0000256" key="4">
    <source>
        <dbReference type="ARBA" id="ARBA00070119"/>
    </source>
</evidence>
<evidence type="ECO:0000256" key="1">
    <source>
        <dbReference type="ARBA" id="ARBA00022857"/>
    </source>
</evidence>
<dbReference type="Pfam" id="PF00248">
    <property type="entry name" value="Aldo_ket_red"/>
    <property type="match status" value="1"/>
</dbReference>
<dbReference type="PANTHER" id="PTHR43364">
    <property type="entry name" value="NADH-SPECIFIC METHYLGLYOXAL REDUCTASE-RELATED"/>
    <property type="match status" value="1"/>
</dbReference>
<dbReference type="RefSeq" id="WP_055455714.1">
    <property type="nucleotide sequence ID" value="NZ_CYHE01000006.1"/>
</dbReference>
<dbReference type="EMBL" id="CYHE01000006">
    <property type="protein sequence ID" value="CUA96592.1"/>
    <property type="molecule type" value="Genomic_DNA"/>
</dbReference>
<dbReference type="InterPro" id="IPR036812">
    <property type="entry name" value="NAD(P)_OxRdtase_dom_sf"/>
</dbReference>
<dbReference type="InterPro" id="IPR023210">
    <property type="entry name" value="NADP_OxRdtase_dom"/>
</dbReference>
<dbReference type="OrthoDB" id="9803483at2"/>
<sequence length="350" mass="38587">MDQRRLGRTDIMVSSICLGTMTFGEQNTEAEGHAQLDYALDHGVNFFDTAEMYPIPPSGETQGRTERIIGTWLKARGNRDKIVLATKVAGRSDSTYYRKSGEEVRLTRPQIREAIERSLNNLQTDYVDLYQVHWPDRTVPGFGSNPTRWNDPVPAADETPIAETLAALTELVKEGKVRHIGLSNESAWGTMTYLKLAETEGLARPVSIQNAYNMLNRTFDTGLAEVSLREDVGLLGYSPLAQGTLTGKYLDGALPAGSRKQLYNRLQRYEKPGAEEAIRAYVELARSAGMDPAQLAIAFPLTRSFMTSVIIGATSMAQLQVAIGAADLKLSPELIDKIDLLHQMHGNTSP</sequence>
<proteinExistence type="inferred from homology"/>
<dbReference type="CDD" id="cd19094">
    <property type="entry name" value="AKR_Tas-like"/>
    <property type="match status" value="1"/>
</dbReference>
<organism evidence="6 7">
    <name type="scientific">Pannonibacter indicus</name>
    <dbReference type="NCBI Taxonomy" id="466044"/>
    <lineage>
        <taxon>Bacteria</taxon>
        <taxon>Pseudomonadati</taxon>
        <taxon>Pseudomonadota</taxon>
        <taxon>Alphaproteobacteria</taxon>
        <taxon>Hyphomicrobiales</taxon>
        <taxon>Stappiaceae</taxon>
        <taxon>Pannonibacter</taxon>
    </lineage>
</organism>
<dbReference type="FunFam" id="3.20.20.100:FF:000005">
    <property type="entry name" value="NADP(H)-dependent aldo-keto reductase"/>
    <property type="match status" value="1"/>
</dbReference>